<feature type="domain" description="HTH tetR-type" evidence="5">
    <location>
        <begin position="10"/>
        <end position="70"/>
    </location>
</feature>
<dbReference type="Gene3D" id="1.10.10.60">
    <property type="entry name" value="Homeodomain-like"/>
    <property type="match status" value="1"/>
</dbReference>
<dbReference type="AlphaFoldDB" id="A0A7W3LYU1"/>
<dbReference type="Pfam" id="PF02909">
    <property type="entry name" value="TetR_C_1"/>
    <property type="match status" value="1"/>
</dbReference>
<keyword evidence="7" id="KW-1185">Reference proteome</keyword>
<proteinExistence type="predicted"/>
<evidence type="ECO:0000256" key="4">
    <source>
        <dbReference type="PROSITE-ProRule" id="PRU00335"/>
    </source>
</evidence>
<dbReference type="InterPro" id="IPR004111">
    <property type="entry name" value="Repressor_TetR_C"/>
</dbReference>
<protein>
    <submittedName>
        <fullName evidence="6">AcrR family transcriptional regulator</fullName>
    </submittedName>
</protein>
<dbReference type="GO" id="GO:0003677">
    <property type="term" value="F:DNA binding"/>
    <property type="evidence" value="ECO:0007669"/>
    <property type="project" value="UniProtKB-UniRule"/>
</dbReference>
<dbReference type="InterPro" id="IPR009057">
    <property type="entry name" value="Homeodomain-like_sf"/>
</dbReference>
<sequence length="218" mass="23735">MPRHSAALERATPQAIARAALALIDEEGPQALNLRALARRLGVSHTTIHRRCGSTLDGLIDLCTDHLAARLPDIAPGTDWARGTEERFTRLYELLARHPGLVTLRGARPWLSPTLLERLVEPQVAANIAVGMPPERAMAVYRQMYLFTLGAAGFVDHRDPRDAMAASRRALAALDPDRFPALTGHLDAMLPPLADHGVHRDGLRALIRAADPRRAASG</sequence>
<dbReference type="InterPro" id="IPR001647">
    <property type="entry name" value="HTH_TetR"/>
</dbReference>
<organism evidence="6 7">
    <name type="scientific">Actinomadura namibiensis</name>
    <dbReference type="NCBI Taxonomy" id="182080"/>
    <lineage>
        <taxon>Bacteria</taxon>
        <taxon>Bacillati</taxon>
        <taxon>Actinomycetota</taxon>
        <taxon>Actinomycetes</taxon>
        <taxon>Streptosporangiales</taxon>
        <taxon>Thermomonosporaceae</taxon>
        <taxon>Actinomadura</taxon>
    </lineage>
</organism>
<evidence type="ECO:0000313" key="6">
    <source>
        <dbReference type="EMBL" id="MBA8956821.1"/>
    </source>
</evidence>
<keyword evidence="2 4" id="KW-0238">DNA-binding</keyword>
<keyword evidence="3" id="KW-0804">Transcription</keyword>
<feature type="DNA-binding region" description="H-T-H motif" evidence="4">
    <location>
        <begin position="33"/>
        <end position="52"/>
    </location>
</feature>
<keyword evidence="1" id="KW-0805">Transcription regulation</keyword>
<name>A0A7W3LYU1_ACTNM</name>
<evidence type="ECO:0000256" key="2">
    <source>
        <dbReference type="ARBA" id="ARBA00023125"/>
    </source>
</evidence>
<reference evidence="6 7" key="1">
    <citation type="submission" date="2020-08" db="EMBL/GenBank/DDBJ databases">
        <title>Genomic Encyclopedia of Type Strains, Phase IV (KMG-IV): sequencing the most valuable type-strain genomes for metagenomic binning, comparative biology and taxonomic classification.</title>
        <authorList>
            <person name="Goeker M."/>
        </authorList>
    </citation>
    <scope>NUCLEOTIDE SEQUENCE [LARGE SCALE GENOMIC DNA]</scope>
    <source>
        <strain evidence="6 7">DSM 44197</strain>
    </source>
</reference>
<evidence type="ECO:0000259" key="5">
    <source>
        <dbReference type="PROSITE" id="PS50977"/>
    </source>
</evidence>
<accession>A0A7W3LYU1</accession>
<dbReference type="Proteomes" id="UP000572680">
    <property type="component" value="Unassembled WGS sequence"/>
</dbReference>
<dbReference type="Gene3D" id="1.10.357.10">
    <property type="entry name" value="Tetracycline Repressor, domain 2"/>
    <property type="match status" value="1"/>
</dbReference>
<dbReference type="SUPFAM" id="SSF48498">
    <property type="entry name" value="Tetracyclin repressor-like, C-terminal domain"/>
    <property type="match status" value="1"/>
</dbReference>
<dbReference type="SUPFAM" id="SSF46689">
    <property type="entry name" value="Homeodomain-like"/>
    <property type="match status" value="1"/>
</dbReference>
<dbReference type="PROSITE" id="PS50977">
    <property type="entry name" value="HTH_TETR_2"/>
    <property type="match status" value="1"/>
</dbReference>
<dbReference type="InterPro" id="IPR036271">
    <property type="entry name" value="Tet_transcr_reg_TetR-rel_C_sf"/>
</dbReference>
<dbReference type="EMBL" id="JACJIA010000018">
    <property type="protein sequence ID" value="MBA8956821.1"/>
    <property type="molecule type" value="Genomic_DNA"/>
</dbReference>
<evidence type="ECO:0000256" key="3">
    <source>
        <dbReference type="ARBA" id="ARBA00023163"/>
    </source>
</evidence>
<dbReference type="RefSeq" id="WP_182848703.1">
    <property type="nucleotide sequence ID" value="NZ_BAAALP010000054.1"/>
</dbReference>
<evidence type="ECO:0000313" key="7">
    <source>
        <dbReference type="Proteomes" id="UP000572680"/>
    </source>
</evidence>
<evidence type="ECO:0000256" key="1">
    <source>
        <dbReference type="ARBA" id="ARBA00023015"/>
    </source>
</evidence>
<comment type="caution">
    <text evidence="6">The sequence shown here is derived from an EMBL/GenBank/DDBJ whole genome shotgun (WGS) entry which is preliminary data.</text>
</comment>
<dbReference type="GO" id="GO:0045892">
    <property type="term" value="P:negative regulation of DNA-templated transcription"/>
    <property type="evidence" value="ECO:0007669"/>
    <property type="project" value="InterPro"/>
</dbReference>
<gene>
    <name evidence="6" type="ORF">HNR61_008511</name>
</gene>
<dbReference type="Pfam" id="PF00440">
    <property type="entry name" value="TetR_N"/>
    <property type="match status" value="1"/>
</dbReference>